<reference evidence="2 3" key="1">
    <citation type="submission" date="2012-08" db="EMBL/GenBank/DDBJ databases">
        <title>Oryza genome evolution.</title>
        <authorList>
            <person name="Wing R.A."/>
        </authorList>
    </citation>
    <scope>NUCLEOTIDE SEQUENCE</scope>
</reference>
<feature type="chain" id="PRO_5002349377" evidence="1">
    <location>
        <begin position="24"/>
        <end position="153"/>
    </location>
</feature>
<dbReference type="HOGENOM" id="CLU_1715901_0_0_1"/>
<sequence>MVAKNPLLVTLLLAGLVARGTEARKAAIISGTVPCTARPNQANVILDISNNMINARTNNDGQFMAVLNVTSSNMMDSLMNGSKVVVVNTPPMACNSSLPADVGTLKLEAPRRMAPYGTVDHLAQLAFSPEPRYYHAIAVPAKWLAACADAMQS</sequence>
<organism evidence="2 3">
    <name type="scientific">Leersia perrieri</name>
    <dbReference type="NCBI Taxonomy" id="77586"/>
    <lineage>
        <taxon>Eukaryota</taxon>
        <taxon>Viridiplantae</taxon>
        <taxon>Streptophyta</taxon>
        <taxon>Embryophyta</taxon>
        <taxon>Tracheophyta</taxon>
        <taxon>Spermatophyta</taxon>
        <taxon>Magnoliopsida</taxon>
        <taxon>Liliopsida</taxon>
        <taxon>Poales</taxon>
        <taxon>Poaceae</taxon>
        <taxon>BOP clade</taxon>
        <taxon>Oryzoideae</taxon>
        <taxon>Oryzeae</taxon>
        <taxon>Oryzinae</taxon>
        <taxon>Leersia</taxon>
    </lineage>
</organism>
<dbReference type="AlphaFoldDB" id="A0A0D9X2V8"/>
<keyword evidence="3" id="KW-1185">Reference proteome</keyword>
<evidence type="ECO:0000313" key="2">
    <source>
        <dbReference type="EnsemblPlants" id="LPERR07G22990.1"/>
    </source>
</evidence>
<evidence type="ECO:0000256" key="1">
    <source>
        <dbReference type="SAM" id="SignalP"/>
    </source>
</evidence>
<proteinExistence type="predicted"/>
<accession>A0A0D9X2V8</accession>
<keyword evidence="1" id="KW-0732">Signal</keyword>
<reference evidence="3" key="2">
    <citation type="submission" date="2013-12" db="EMBL/GenBank/DDBJ databases">
        <authorList>
            <person name="Yu Y."/>
            <person name="Lee S."/>
            <person name="de Baynast K."/>
            <person name="Wissotski M."/>
            <person name="Liu L."/>
            <person name="Talag J."/>
            <person name="Goicoechea J."/>
            <person name="Angelova A."/>
            <person name="Jetty R."/>
            <person name="Kudrna D."/>
            <person name="Golser W."/>
            <person name="Rivera L."/>
            <person name="Zhang J."/>
            <person name="Wing R."/>
        </authorList>
    </citation>
    <scope>NUCLEOTIDE SEQUENCE</scope>
</reference>
<dbReference type="Proteomes" id="UP000032180">
    <property type="component" value="Chromosome 7"/>
</dbReference>
<name>A0A0D9X2V8_9ORYZ</name>
<dbReference type="Gramene" id="LPERR07G22990.1">
    <property type="protein sequence ID" value="LPERR07G22990.1"/>
    <property type="gene ID" value="LPERR07G22990"/>
</dbReference>
<reference evidence="2" key="3">
    <citation type="submission" date="2015-04" db="UniProtKB">
        <authorList>
            <consortium name="EnsemblPlants"/>
        </authorList>
    </citation>
    <scope>IDENTIFICATION</scope>
</reference>
<protein>
    <submittedName>
        <fullName evidence="2">Uncharacterized protein</fullName>
    </submittedName>
</protein>
<dbReference type="EnsemblPlants" id="LPERR07G22990.1">
    <property type="protein sequence ID" value="LPERR07G22990.1"/>
    <property type="gene ID" value="LPERR07G22990"/>
</dbReference>
<evidence type="ECO:0000313" key="3">
    <source>
        <dbReference type="Proteomes" id="UP000032180"/>
    </source>
</evidence>
<feature type="signal peptide" evidence="1">
    <location>
        <begin position="1"/>
        <end position="23"/>
    </location>
</feature>